<evidence type="ECO:0000259" key="8">
    <source>
        <dbReference type="PROSITE" id="PS51330"/>
    </source>
</evidence>
<dbReference type="GO" id="GO:0005739">
    <property type="term" value="C:mitochondrion"/>
    <property type="evidence" value="ECO:0007669"/>
    <property type="project" value="TreeGrafter"/>
</dbReference>
<evidence type="ECO:0000256" key="4">
    <source>
        <dbReference type="ARBA" id="ARBA00022563"/>
    </source>
</evidence>
<evidence type="ECO:0000256" key="7">
    <source>
        <dbReference type="RuleBase" id="RU004474"/>
    </source>
</evidence>
<dbReference type="InterPro" id="IPR012259">
    <property type="entry name" value="DHFR"/>
</dbReference>
<dbReference type="PROSITE" id="PS00075">
    <property type="entry name" value="DHFR_1"/>
    <property type="match status" value="1"/>
</dbReference>
<dbReference type="PANTHER" id="PTHR48069">
    <property type="entry name" value="DIHYDROFOLATE REDUCTASE"/>
    <property type="match status" value="1"/>
</dbReference>
<gene>
    <name evidence="9" type="ORF">PACTADRAFT_2230</name>
</gene>
<dbReference type="CDD" id="cd00209">
    <property type="entry name" value="DHFR"/>
    <property type="match status" value="1"/>
</dbReference>
<dbReference type="GO" id="GO:0046452">
    <property type="term" value="P:dihydrofolate metabolic process"/>
    <property type="evidence" value="ECO:0007669"/>
    <property type="project" value="TreeGrafter"/>
</dbReference>
<keyword evidence="10" id="KW-1185">Reference proteome</keyword>
<evidence type="ECO:0000256" key="3">
    <source>
        <dbReference type="ARBA" id="ARBA00018886"/>
    </source>
</evidence>
<sequence>MTSAPKPPVSIVVAALLPSFGIGQKGRLPWKLKQEMKYFKQVTSVTSSSDKKNVVIMGRKTWESIPVKFRPLPDRINVILTRNKQALTETLKDELLKHNINSNERKILISDSLTNGIKEVTDLYNDKIERIFIIGGGELYNSVLEKNLVDQILLTEVYCKDKDQIIEMDTFLNSFSKAKEDKIGSNSFQWEKSSIENYLNERNIKGFNVNNEENGFEYTFTLYNKNL</sequence>
<dbReference type="GO" id="GO:0006730">
    <property type="term" value="P:one-carbon metabolic process"/>
    <property type="evidence" value="ECO:0007669"/>
    <property type="project" value="UniProtKB-KW"/>
</dbReference>
<organism evidence="9 10">
    <name type="scientific">Pachysolen tannophilus NRRL Y-2460</name>
    <dbReference type="NCBI Taxonomy" id="669874"/>
    <lineage>
        <taxon>Eukaryota</taxon>
        <taxon>Fungi</taxon>
        <taxon>Dikarya</taxon>
        <taxon>Ascomycota</taxon>
        <taxon>Saccharomycotina</taxon>
        <taxon>Pichiomycetes</taxon>
        <taxon>Pachysolenaceae</taxon>
        <taxon>Pachysolen</taxon>
    </lineage>
</organism>
<name>A0A1E4TW17_PACTA</name>
<dbReference type="EC" id="1.5.1.3" evidence="2"/>
<dbReference type="EMBL" id="KV454013">
    <property type="protein sequence ID" value="ODV95924.1"/>
    <property type="molecule type" value="Genomic_DNA"/>
</dbReference>
<reference evidence="10" key="1">
    <citation type="submission" date="2016-05" db="EMBL/GenBank/DDBJ databases">
        <title>Comparative genomics of biotechnologically important yeasts.</title>
        <authorList>
            <consortium name="DOE Joint Genome Institute"/>
            <person name="Riley R."/>
            <person name="Haridas S."/>
            <person name="Wolfe K.H."/>
            <person name="Lopes M.R."/>
            <person name="Hittinger C.T."/>
            <person name="Goker M."/>
            <person name="Salamov A."/>
            <person name="Wisecaver J."/>
            <person name="Long T.M."/>
            <person name="Aerts A.L."/>
            <person name="Barry K."/>
            <person name="Choi C."/>
            <person name="Clum A."/>
            <person name="Coughlan A.Y."/>
            <person name="Deshpande S."/>
            <person name="Douglass A.P."/>
            <person name="Hanson S.J."/>
            <person name="Klenk H.-P."/>
            <person name="Labutti K."/>
            <person name="Lapidus A."/>
            <person name="Lindquist E."/>
            <person name="Lipzen A."/>
            <person name="Meier-Kolthoff J.P."/>
            <person name="Ohm R.A."/>
            <person name="Otillar R.P."/>
            <person name="Pangilinan J."/>
            <person name="Peng Y."/>
            <person name="Rokas A."/>
            <person name="Rosa C.A."/>
            <person name="Scheuner C."/>
            <person name="Sibirny A.A."/>
            <person name="Slot J.C."/>
            <person name="Stielow J.B."/>
            <person name="Sun H."/>
            <person name="Kurtzman C.P."/>
            <person name="Blackwell M."/>
            <person name="Grigoriev I.V."/>
            <person name="Jeffries T.W."/>
        </authorList>
    </citation>
    <scope>NUCLEOTIDE SEQUENCE [LARGE SCALE GENOMIC DNA]</scope>
    <source>
        <strain evidence="10">NRRL Y-2460</strain>
    </source>
</reference>
<proteinExistence type="inferred from homology"/>
<dbReference type="GO" id="GO:0046654">
    <property type="term" value="P:tetrahydrofolate biosynthetic process"/>
    <property type="evidence" value="ECO:0007669"/>
    <property type="project" value="UniProtKB-UniPathway"/>
</dbReference>
<dbReference type="GO" id="GO:0004146">
    <property type="term" value="F:dihydrofolate reductase activity"/>
    <property type="evidence" value="ECO:0007669"/>
    <property type="project" value="UniProtKB-EC"/>
</dbReference>
<dbReference type="PANTHER" id="PTHR48069:SF3">
    <property type="entry name" value="DIHYDROFOLATE REDUCTASE"/>
    <property type="match status" value="1"/>
</dbReference>
<evidence type="ECO:0000256" key="5">
    <source>
        <dbReference type="ARBA" id="ARBA00022857"/>
    </source>
</evidence>
<dbReference type="Proteomes" id="UP000094236">
    <property type="component" value="Unassembled WGS sequence"/>
</dbReference>
<protein>
    <recommendedName>
        <fullName evidence="3">Dihydrofolate reductase</fullName>
        <ecNumber evidence="2">1.5.1.3</ecNumber>
    </recommendedName>
</protein>
<dbReference type="PROSITE" id="PS51330">
    <property type="entry name" value="DHFR_2"/>
    <property type="match status" value="1"/>
</dbReference>
<feature type="domain" description="DHFR" evidence="8">
    <location>
        <begin position="8"/>
        <end position="225"/>
    </location>
</feature>
<dbReference type="Gene3D" id="3.40.430.10">
    <property type="entry name" value="Dihydrofolate Reductase, subunit A"/>
    <property type="match status" value="1"/>
</dbReference>
<dbReference type="STRING" id="669874.A0A1E4TW17"/>
<dbReference type="SUPFAM" id="SSF53597">
    <property type="entry name" value="Dihydrofolate reductase-like"/>
    <property type="match status" value="1"/>
</dbReference>
<dbReference type="InterPro" id="IPR017925">
    <property type="entry name" value="DHFR_CS"/>
</dbReference>
<keyword evidence="4" id="KW-0554">One-carbon metabolism</keyword>
<dbReference type="GO" id="GO:0046655">
    <property type="term" value="P:folic acid metabolic process"/>
    <property type="evidence" value="ECO:0007669"/>
    <property type="project" value="TreeGrafter"/>
</dbReference>
<evidence type="ECO:0000256" key="6">
    <source>
        <dbReference type="ARBA" id="ARBA00023002"/>
    </source>
</evidence>
<dbReference type="PRINTS" id="PR00070">
    <property type="entry name" value="DHFR"/>
</dbReference>
<dbReference type="InterPro" id="IPR024072">
    <property type="entry name" value="DHFR-like_dom_sf"/>
</dbReference>
<evidence type="ECO:0000256" key="1">
    <source>
        <dbReference type="ARBA" id="ARBA00004903"/>
    </source>
</evidence>
<dbReference type="UniPathway" id="UPA00077">
    <property type="reaction ID" value="UER00158"/>
</dbReference>
<comment type="pathway">
    <text evidence="1">Cofactor biosynthesis; tetrahydrofolate biosynthesis; 5,6,7,8-tetrahydrofolate from 7,8-dihydrofolate: step 1/1.</text>
</comment>
<dbReference type="GO" id="GO:0050661">
    <property type="term" value="F:NADP binding"/>
    <property type="evidence" value="ECO:0007669"/>
    <property type="project" value="InterPro"/>
</dbReference>
<dbReference type="AlphaFoldDB" id="A0A1E4TW17"/>
<accession>A0A1E4TW17</accession>
<evidence type="ECO:0000313" key="10">
    <source>
        <dbReference type="Proteomes" id="UP000094236"/>
    </source>
</evidence>
<dbReference type="InterPro" id="IPR001796">
    <property type="entry name" value="DHFR_dom"/>
</dbReference>
<evidence type="ECO:0000313" key="9">
    <source>
        <dbReference type="EMBL" id="ODV95924.1"/>
    </source>
</evidence>
<dbReference type="OrthoDB" id="414698at2759"/>
<dbReference type="Pfam" id="PF00186">
    <property type="entry name" value="DHFR_1"/>
    <property type="match status" value="1"/>
</dbReference>
<keyword evidence="5" id="KW-0521">NADP</keyword>
<evidence type="ECO:0000256" key="2">
    <source>
        <dbReference type="ARBA" id="ARBA00012856"/>
    </source>
</evidence>
<comment type="similarity">
    <text evidence="7">Belongs to the dihydrofolate reductase family.</text>
</comment>
<keyword evidence="6" id="KW-0560">Oxidoreductase</keyword>